<dbReference type="InParanoid" id="A0CZV2"/>
<reference evidence="1 2" key="1">
    <citation type="journal article" date="2006" name="Nature">
        <title>Global trends of whole-genome duplications revealed by the ciliate Paramecium tetraurelia.</title>
        <authorList>
            <consortium name="Genoscope"/>
            <person name="Aury J.-M."/>
            <person name="Jaillon O."/>
            <person name="Duret L."/>
            <person name="Noel B."/>
            <person name="Jubin C."/>
            <person name="Porcel B.M."/>
            <person name="Segurens B."/>
            <person name="Daubin V."/>
            <person name="Anthouard V."/>
            <person name="Aiach N."/>
            <person name="Arnaiz O."/>
            <person name="Billaut A."/>
            <person name="Beisson J."/>
            <person name="Blanc I."/>
            <person name="Bouhouche K."/>
            <person name="Camara F."/>
            <person name="Duharcourt S."/>
            <person name="Guigo R."/>
            <person name="Gogendeau D."/>
            <person name="Katinka M."/>
            <person name="Keller A.-M."/>
            <person name="Kissmehl R."/>
            <person name="Klotz C."/>
            <person name="Koll F."/>
            <person name="Le Moue A."/>
            <person name="Lepere C."/>
            <person name="Malinsky S."/>
            <person name="Nowacki M."/>
            <person name="Nowak J.K."/>
            <person name="Plattner H."/>
            <person name="Poulain J."/>
            <person name="Ruiz F."/>
            <person name="Serrano V."/>
            <person name="Zagulski M."/>
            <person name="Dessen P."/>
            <person name="Betermier M."/>
            <person name="Weissenbach J."/>
            <person name="Scarpelli C."/>
            <person name="Schachter V."/>
            <person name="Sperling L."/>
            <person name="Meyer E."/>
            <person name="Cohen J."/>
            <person name="Wincker P."/>
        </authorList>
    </citation>
    <scope>NUCLEOTIDE SEQUENCE [LARGE SCALE GENOMIC DNA]</scope>
    <source>
        <strain evidence="1 2">Stock d4-2</strain>
    </source>
</reference>
<dbReference type="OMA" id="DYCTYLI"/>
<proteinExistence type="predicted"/>
<dbReference type="EMBL" id="CT868230">
    <property type="protein sequence ID" value="CAK76319.1"/>
    <property type="molecule type" value="Genomic_DNA"/>
</dbReference>
<sequence length="536" mass="63880">MDMYKTYIFDVCPTVKNFQNKLESLLPNPNENKKLMKKIIKHKWVKIYCNDQQLQSIFHEDYCTYLIYNRIPIPNGKQYQNFQNDILEIFQNRVCQQIKQINQGFYENFMEQDINSQYFREEQVDNFDYTELVEYINYDLNDIISEEQEYNIEDFMRRTVSDIISKEYLAVSAFIKKFYSDLITETAINPSQQYPQQFSYGNFGRGFSGLTPRENKQTKIQEIQECQELSKLDVGIYSIKVKKTIIILDITTKYKIAYIINYFDHYKNKSSIFNQLKDFKIQKIKTIKLSVEEAYALIKYLKQKNPSYKQLWDGTIEFYKQQDFDEFNEYQKQKEQNYYKMLVDIKRFISIISPQSNNYKDIYSQAFVQTLQQNQRYNLDLIPTLEFDYVLKNLKDSKKQKAAILEDKQNLTIGVVLFLNQNQTILLLKNYNNLKTSNECFLESSKQMNQNEKILISDSNSHGEEYKDFYLQIKKINADQKTTIIFDVNIQGIQSSVAQFYVTLILTRTENDQLKNIKKFLELKDSAWASILKILG</sequence>
<dbReference type="HOGENOM" id="CLU_607599_0_0_1"/>
<dbReference type="Proteomes" id="UP000000600">
    <property type="component" value="Unassembled WGS sequence"/>
</dbReference>
<dbReference type="GeneID" id="5029501"/>
<evidence type="ECO:0000313" key="2">
    <source>
        <dbReference type="Proteomes" id="UP000000600"/>
    </source>
</evidence>
<protein>
    <submittedName>
        <fullName evidence="1">Uncharacterized protein</fullName>
    </submittedName>
</protein>
<dbReference type="OrthoDB" id="310310at2759"/>
<dbReference type="KEGG" id="ptm:GSPATT00011892001"/>
<dbReference type="AlphaFoldDB" id="A0CZV2"/>
<gene>
    <name evidence="1" type="ORF">GSPATT00011892001</name>
</gene>
<dbReference type="RefSeq" id="XP_001443716.1">
    <property type="nucleotide sequence ID" value="XM_001443679.1"/>
</dbReference>
<organism evidence="1 2">
    <name type="scientific">Paramecium tetraurelia</name>
    <dbReference type="NCBI Taxonomy" id="5888"/>
    <lineage>
        <taxon>Eukaryota</taxon>
        <taxon>Sar</taxon>
        <taxon>Alveolata</taxon>
        <taxon>Ciliophora</taxon>
        <taxon>Intramacronucleata</taxon>
        <taxon>Oligohymenophorea</taxon>
        <taxon>Peniculida</taxon>
        <taxon>Parameciidae</taxon>
        <taxon>Paramecium</taxon>
    </lineage>
</organism>
<accession>A0CZV2</accession>
<name>A0CZV2_PARTE</name>
<keyword evidence="2" id="KW-1185">Reference proteome</keyword>
<evidence type="ECO:0000313" key="1">
    <source>
        <dbReference type="EMBL" id="CAK76319.1"/>
    </source>
</evidence>